<feature type="compositionally biased region" description="Low complexity" evidence="2">
    <location>
        <begin position="95"/>
        <end position="109"/>
    </location>
</feature>
<evidence type="ECO:0000256" key="2">
    <source>
        <dbReference type="SAM" id="MobiDB-lite"/>
    </source>
</evidence>
<accession>A0A420XWC4</accession>
<keyword evidence="5" id="KW-1185">Reference proteome</keyword>
<evidence type="ECO:0000313" key="5">
    <source>
        <dbReference type="Proteomes" id="UP000275385"/>
    </source>
</evidence>
<reference evidence="4 5" key="1">
    <citation type="submission" date="2018-08" db="EMBL/GenBank/DDBJ databases">
        <title>Draft genome of the lignicolous fungus Coniochaeta pulveracea.</title>
        <authorList>
            <person name="Borstlap C.J."/>
            <person name="De Witt R.N."/>
            <person name="Botha A."/>
            <person name="Volschenk H."/>
        </authorList>
    </citation>
    <scope>NUCLEOTIDE SEQUENCE [LARGE SCALE GENOMIC DNA]</scope>
    <source>
        <strain evidence="4 5">CAB683</strain>
    </source>
</reference>
<dbReference type="Gene3D" id="4.10.240.10">
    <property type="entry name" value="Zn(2)-C6 fungal-type DNA-binding domain"/>
    <property type="match status" value="1"/>
</dbReference>
<sequence>MDRPSHLDKPAVVCRLRRAHKKSKNGCLPCKESRKKCDELTPRCTRCINRDLTCQYRHKNRISTCTSTARPQARPSSLPRSGFLDSEAVCIDEQPSTTTTSSSSSSPPSARTPVESSPISPPIRTWETPYSSHSENNLPPDVDISCSQLHNPFTQTSLADDLLTPYTEPLTTHPQLSNGSTPIELPLLHHYLAHTSLTIAVDAVDLYALQTGFPILAFRSRILMDSILALAAVCKARDMLTHAQTTPSSCSSIRSRARYHILTLLAFADQHHRSSLSQTQTDLTLTISDDESYDHILSNAPLMVLYGSANHAVRVFFAETASPAEVSSLGPDFVPNQSQWINLVRAAHLAYTGM</sequence>
<dbReference type="InterPro" id="IPR052400">
    <property type="entry name" value="Zn2-C6_fungal_TF"/>
</dbReference>
<keyword evidence="1" id="KW-0539">Nucleus</keyword>
<dbReference type="PROSITE" id="PS50048">
    <property type="entry name" value="ZN2_CY6_FUNGAL_2"/>
    <property type="match status" value="1"/>
</dbReference>
<gene>
    <name evidence="4" type="ORF">DL546_000957</name>
</gene>
<dbReference type="STRING" id="177199.A0A420XWC4"/>
<dbReference type="PANTHER" id="PTHR47657">
    <property type="entry name" value="STEROL REGULATORY ELEMENT-BINDING PROTEIN ECM22"/>
    <property type="match status" value="1"/>
</dbReference>
<evidence type="ECO:0000256" key="1">
    <source>
        <dbReference type="ARBA" id="ARBA00023242"/>
    </source>
</evidence>
<feature type="compositionally biased region" description="Polar residues" evidence="2">
    <location>
        <begin position="128"/>
        <end position="137"/>
    </location>
</feature>
<dbReference type="CDD" id="cd00067">
    <property type="entry name" value="GAL4"/>
    <property type="match status" value="1"/>
</dbReference>
<dbReference type="PANTHER" id="PTHR47657:SF14">
    <property type="entry name" value="ZN(2)-C6 FUNGAL-TYPE DOMAIN-CONTAINING PROTEIN"/>
    <property type="match status" value="1"/>
</dbReference>
<dbReference type="GO" id="GO:0000981">
    <property type="term" value="F:DNA-binding transcription factor activity, RNA polymerase II-specific"/>
    <property type="evidence" value="ECO:0007669"/>
    <property type="project" value="InterPro"/>
</dbReference>
<comment type="caution">
    <text evidence="4">The sequence shown here is derived from an EMBL/GenBank/DDBJ whole genome shotgun (WGS) entry which is preliminary data.</text>
</comment>
<name>A0A420XWC4_9PEZI</name>
<dbReference type="AlphaFoldDB" id="A0A420XWC4"/>
<evidence type="ECO:0000313" key="4">
    <source>
        <dbReference type="EMBL" id="RKU39972.1"/>
    </source>
</evidence>
<proteinExistence type="predicted"/>
<dbReference type="InterPro" id="IPR001138">
    <property type="entry name" value="Zn2Cys6_DnaBD"/>
</dbReference>
<dbReference type="Pfam" id="PF00172">
    <property type="entry name" value="Zn_clus"/>
    <property type="match status" value="1"/>
</dbReference>
<dbReference type="PRINTS" id="PR00755">
    <property type="entry name" value="AFLATOXINBRP"/>
</dbReference>
<dbReference type="EMBL" id="QVQW01000129">
    <property type="protein sequence ID" value="RKU39972.1"/>
    <property type="molecule type" value="Genomic_DNA"/>
</dbReference>
<evidence type="ECO:0000259" key="3">
    <source>
        <dbReference type="PROSITE" id="PS50048"/>
    </source>
</evidence>
<dbReference type="InterPro" id="IPR036864">
    <property type="entry name" value="Zn2-C6_fun-type_DNA-bd_sf"/>
</dbReference>
<dbReference type="PROSITE" id="PS00463">
    <property type="entry name" value="ZN2_CY6_FUNGAL_1"/>
    <property type="match status" value="1"/>
</dbReference>
<feature type="domain" description="Zn(2)-C6 fungal-type" evidence="3">
    <location>
        <begin position="26"/>
        <end position="56"/>
    </location>
</feature>
<protein>
    <recommendedName>
        <fullName evidence="3">Zn(2)-C6 fungal-type domain-containing protein</fullName>
    </recommendedName>
</protein>
<organism evidence="4 5">
    <name type="scientific">Coniochaeta pulveracea</name>
    <dbReference type="NCBI Taxonomy" id="177199"/>
    <lineage>
        <taxon>Eukaryota</taxon>
        <taxon>Fungi</taxon>
        <taxon>Dikarya</taxon>
        <taxon>Ascomycota</taxon>
        <taxon>Pezizomycotina</taxon>
        <taxon>Sordariomycetes</taxon>
        <taxon>Sordariomycetidae</taxon>
        <taxon>Coniochaetales</taxon>
        <taxon>Coniochaetaceae</taxon>
        <taxon>Coniochaeta</taxon>
    </lineage>
</organism>
<dbReference type="Proteomes" id="UP000275385">
    <property type="component" value="Unassembled WGS sequence"/>
</dbReference>
<dbReference type="GO" id="GO:0008270">
    <property type="term" value="F:zinc ion binding"/>
    <property type="evidence" value="ECO:0007669"/>
    <property type="project" value="InterPro"/>
</dbReference>
<feature type="region of interest" description="Disordered" evidence="2">
    <location>
        <begin position="93"/>
        <end position="137"/>
    </location>
</feature>
<dbReference type="SUPFAM" id="SSF57701">
    <property type="entry name" value="Zn2/Cys6 DNA-binding domain"/>
    <property type="match status" value="1"/>
</dbReference>
<dbReference type="OrthoDB" id="5295362at2759"/>